<sequence>MGMKYFFVFLATLFSFPLFAFANWDSNYMMSGWGMMSGGSVFDWLSSLVWLVVGVLAAVWLWQHIDRK</sequence>
<proteinExistence type="predicted"/>
<name>A0A1G2DB69_9BACT</name>
<dbReference type="Proteomes" id="UP000178099">
    <property type="component" value="Unassembled WGS sequence"/>
</dbReference>
<keyword evidence="1" id="KW-1133">Transmembrane helix</keyword>
<accession>A0A1G2DB69</accession>
<feature type="transmembrane region" description="Helical" evidence="1">
    <location>
        <begin position="44"/>
        <end position="62"/>
    </location>
</feature>
<reference evidence="2 3" key="1">
    <citation type="journal article" date="2016" name="Nat. Commun.">
        <title>Thousands of microbial genomes shed light on interconnected biogeochemical processes in an aquifer system.</title>
        <authorList>
            <person name="Anantharaman K."/>
            <person name="Brown C.T."/>
            <person name="Hug L.A."/>
            <person name="Sharon I."/>
            <person name="Castelle C.J."/>
            <person name="Probst A.J."/>
            <person name="Thomas B.C."/>
            <person name="Singh A."/>
            <person name="Wilkins M.J."/>
            <person name="Karaoz U."/>
            <person name="Brodie E.L."/>
            <person name="Williams K.H."/>
            <person name="Hubbard S.S."/>
            <person name="Banfield J.F."/>
        </authorList>
    </citation>
    <scope>NUCLEOTIDE SEQUENCE [LARGE SCALE GENOMIC DNA]</scope>
</reference>
<protein>
    <submittedName>
        <fullName evidence="2">Uncharacterized protein</fullName>
    </submittedName>
</protein>
<evidence type="ECO:0000313" key="2">
    <source>
        <dbReference type="EMBL" id="OGZ10793.1"/>
    </source>
</evidence>
<evidence type="ECO:0000313" key="3">
    <source>
        <dbReference type="Proteomes" id="UP000178099"/>
    </source>
</evidence>
<keyword evidence="1" id="KW-0812">Transmembrane</keyword>
<keyword evidence="1" id="KW-0472">Membrane</keyword>
<comment type="caution">
    <text evidence="2">The sequence shown here is derived from an EMBL/GenBank/DDBJ whole genome shotgun (WGS) entry which is preliminary data.</text>
</comment>
<organism evidence="2 3">
    <name type="scientific">Candidatus Lloydbacteria bacterium RIFCSPHIGHO2_02_FULL_51_22</name>
    <dbReference type="NCBI Taxonomy" id="1798663"/>
    <lineage>
        <taxon>Bacteria</taxon>
        <taxon>Candidatus Lloydiibacteriota</taxon>
    </lineage>
</organism>
<evidence type="ECO:0000256" key="1">
    <source>
        <dbReference type="SAM" id="Phobius"/>
    </source>
</evidence>
<dbReference type="EMBL" id="MHLN01000032">
    <property type="protein sequence ID" value="OGZ10793.1"/>
    <property type="molecule type" value="Genomic_DNA"/>
</dbReference>
<gene>
    <name evidence="2" type="ORF">A3D67_01145</name>
</gene>
<dbReference type="AlphaFoldDB" id="A0A1G2DB69"/>